<accession>A0ACB9G5Z7</accession>
<organism evidence="1 2">
    <name type="scientific">Cichorium intybus</name>
    <name type="common">Chicory</name>
    <dbReference type="NCBI Taxonomy" id="13427"/>
    <lineage>
        <taxon>Eukaryota</taxon>
        <taxon>Viridiplantae</taxon>
        <taxon>Streptophyta</taxon>
        <taxon>Embryophyta</taxon>
        <taxon>Tracheophyta</taxon>
        <taxon>Spermatophyta</taxon>
        <taxon>Magnoliopsida</taxon>
        <taxon>eudicotyledons</taxon>
        <taxon>Gunneridae</taxon>
        <taxon>Pentapetalae</taxon>
        <taxon>asterids</taxon>
        <taxon>campanulids</taxon>
        <taxon>Asterales</taxon>
        <taxon>Asteraceae</taxon>
        <taxon>Cichorioideae</taxon>
        <taxon>Cichorieae</taxon>
        <taxon>Cichoriinae</taxon>
        <taxon>Cichorium</taxon>
    </lineage>
</organism>
<reference evidence="2" key="1">
    <citation type="journal article" date="2022" name="Mol. Ecol. Resour.">
        <title>The genomes of chicory, endive, great burdock and yacon provide insights into Asteraceae palaeo-polyploidization history and plant inulin production.</title>
        <authorList>
            <person name="Fan W."/>
            <person name="Wang S."/>
            <person name="Wang H."/>
            <person name="Wang A."/>
            <person name="Jiang F."/>
            <person name="Liu H."/>
            <person name="Zhao H."/>
            <person name="Xu D."/>
            <person name="Zhang Y."/>
        </authorList>
    </citation>
    <scope>NUCLEOTIDE SEQUENCE [LARGE SCALE GENOMIC DNA]</scope>
    <source>
        <strain evidence="2">cv. Punajuju</strain>
    </source>
</reference>
<keyword evidence="2" id="KW-1185">Reference proteome</keyword>
<protein>
    <submittedName>
        <fullName evidence="1">Uncharacterized protein</fullName>
    </submittedName>
</protein>
<evidence type="ECO:0000313" key="2">
    <source>
        <dbReference type="Proteomes" id="UP001055811"/>
    </source>
</evidence>
<dbReference type="EMBL" id="CM042010">
    <property type="protein sequence ID" value="KAI3778868.1"/>
    <property type="molecule type" value="Genomic_DNA"/>
</dbReference>
<gene>
    <name evidence="1" type="ORF">L2E82_08256</name>
</gene>
<reference evidence="1 2" key="2">
    <citation type="journal article" date="2022" name="Mol. Ecol. Resour.">
        <title>The genomes of chicory, endive, great burdock and yacon provide insights into Asteraceae paleo-polyploidization history and plant inulin production.</title>
        <authorList>
            <person name="Fan W."/>
            <person name="Wang S."/>
            <person name="Wang H."/>
            <person name="Wang A."/>
            <person name="Jiang F."/>
            <person name="Liu H."/>
            <person name="Zhao H."/>
            <person name="Xu D."/>
            <person name="Zhang Y."/>
        </authorList>
    </citation>
    <scope>NUCLEOTIDE SEQUENCE [LARGE SCALE GENOMIC DNA]</scope>
    <source>
        <strain evidence="2">cv. Punajuju</strain>
        <tissue evidence="1">Leaves</tissue>
    </source>
</reference>
<name>A0ACB9G5Z7_CICIN</name>
<comment type="caution">
    <text evidence="1">The sequence shown here is derived from an EMBL/GenBank/DDBJ whole genome shotgun (WGS) entry which is preliminary data.</text>
</comment>
<sequence>MGYVYKAKKQFLSNVSDDYANDVEVMLNLLTNEVGLECTGVRKRKKIDKKHIICEDKKNKNDNERFIDEVVGNIDRQQERVKEQGKILEKKDSIKGYYRESIGASQNWRKKNENKLNVSEAYTQKHNDEFDIFTNQSESRMKNKQFEETLDDGCGPKGPSDEMWHVTDASDYNISSTSENGDAVKNNERSLWSIVGDVFRFRWASPCSESHIPNSGGGKCSTCLSISSESWFSSREVDDHDNKKPSGTTESVIPLPSIKKHKDKFDEWEEAYSVESKQRKEDEMFMREAILEAKKAADVGEVPVGAVIVHGGKVIARGYNLVEELRDATAHAEMICIRQASKKLRSWRLLDTTLYVTLEPCPMCAGAILQARIDTVVWGAPNKLLGADGSWISLFNDRNEGENTIPTDKFKPPAPMHPFHQNMAVRRGVLAVECAEIMKRFFRARRNKKTEPESPIPPEPESPIPPSTITVSHHHSNFFSKMQHAFKIIFCL</sequence>
<dbReference type="Proteomes" id="UP001055811">
    <property type="component" value="Linkage Group LG02"/>
</dbReference>
<evidence type="ECO:0000313" key="1">
    <source>
        <dbReference type="EMBL" id="KAI3778868.1"/>
    </source>
</evidence>
<proteinExistence type="predicted"/>